<evidence type="ECO:0000313" key="2">
    <source>
        <dbReference type="Proteomes" id="UP000831768"/>
    </source>
</evidence>
<proteinExistence type="predicted"/>
<organism evidence="1 2">
    <name type="scientific">Halocatena salina</name>
    <dbReference type="NCBI Taxonomy" id="2934340"/>
    <lineage>
        <taxon>Archaea</taxon>
        <taxon>Methanobacteriati</taxon>
        <taxon>Methanobacteriota</taxon>
        <taxon>Stenosarchaea group</taxon>
        <taxon>Halobacteria</taxon>
        <taxon>Halobacteriales</taxon>
        <taxon>Natronomonadaceae</taxon>
        <taxon>Halocatena</taxon>
    </lineage>
</organism>
<dbReference type="GeneID" id="71926995"/>
<dbReference type="RefSeq" id="WP_247994103.1">
    <property type="nucleotide sequence ID" value="NZ_CP096019.1"/>
</dbReference>
<protein>
    <submittedName>
        <fullName evidence="1">Uncharacterized protein</fullName>
    </submittedName>
</protein>
<name>A0A8U0A3K8_9EURY</name>
<gene>
    <name evidence="1" type="ORF">MW046_03070</name>
</gene>
<sequence length="144" mass="15680">MNAVVVDGALELSWERDPATRGPDIHDVLAGRASPIEAVCQDGPVAILPCGRSIDKTPEVELAEVLHAVEHEYNTVLIDWPRTMHNVSSTSQGVVLVWTSAVFDRNEACGPDVMLDTVVAIALLGADRTTEAAFKRFEQQFRAL</sequence>
<accession>A0A8U0A3K8</accession>
<dbReference type="Gene3D" id="3.40.50.300">
    <property type="entry name" value="P-loop containing nucleotide triphosphate hydrolases"/>
    <property type="match status" value="1"/>
</dbReference>
<dbReference type="KEGG" id="haad:MW046_03070"/>
<reference evidence="1" key="1">
    <citation type="submission" date="2022-04" db="EMBL/GenBank/DDBJ databases">
        <title>Halocatena sp. nov., isolated from a salt lake.</title>
        <authorList>
            <person name="Cui H.-L."/>
        </authorList>
    </citation>
    <scope>NUCLEOTIDE SEQUENCE</scope>
    <source>
        <strain evidence="1">AD-1</strain>
    </source>
</reference>
<dbReference type="Proteomes" id="UP000831768">
    <property type="component" value="Chromosome"/>
</dbReference>
<keyword evidence="2" id="KW-1185">Reference proteome</keyword>
<dbReference type="InterPro" id="IPR027417">
    <property type="entry name" value="P-loop_NTPase"/>
</dbReference>
<dbReference type="EMBL" id="CP096019">
    <property type="protein sequence ID" value="UPM43436.1"/>
    <property type="molecule type" value="Genomic_DNA"/>
</dbReference>
<evidence type="ECO:0000313" key="1">
    <source>
        <dbReference type="EMBL" id="UPM43436.1"/>
    </source>
</evidence>
<dbReference type="AlphaFoldDB" id="A0A8U0A3K8"/>